<dbReference type="PIRSF" id="PIRSF000429">
    <property type="entry name" value="Ac-CoA_Ac_transf"/>
    <property type="match status" value="1"/>
</dbReference>
<dbReference type="InterPro" id="IPR020617">
    <property type="entry name" value="Thiolase_C"/>
</dbReference>
<dbReference type="GO" id="GO:0003988">
    <property type="term" value="F:acetyl-CoA C-acyltransferase activity"/>
    <property type="evidence" value="ECO:0007669"/>
    <property type="project" value="UniProtKB-ARBA"/>
</dbReference>
<dbReference type="Pfam" id="PF02803">
    <property type="entry name" value="Thiolase_C"/>
    <property type="match status" value="1"/>
</dbReference>
<dbReference type="Pfam" id="PF00108">
    <property type="entry name" value="Thiolase_N"/>
    <property type="match status" value="1"/>
</dbReference>
<keyword evidence="3 5" id="KW-0012">Acyltransferase</keyword>
<feature type="active site" description="Proton acceptor" evidence="4">
    <location>
        <position position="388"/>
    </location>
</feature>
<name>A0A6S6XVY2_9PROT</name>
<dbReference type="PROSITE" id="PS00098">
    <property type="entry name" value="THIOLASE_1"/>
    <property type="match status" value="1"/>
</dbReference>
<evidence type="ECO:0000313" key="8">
    <source>
        <dbReference type="EMBL" id="CAB1368217.1"/>
    </source>
</evidence>
<dbReference type="PANTHER" id="PTHR43365:SF1">
    <property type="entry name" value="ACETYL-COA C-ACYLTRANSFERASE"/>
    <property type="match status" value="1"/>
</dbReference>
<organism evidence="8 9">
    <name type="scientific">Denitratisoma oestradiolicum</name>
    <dbReference type="NCBI Taxonomy" id="311182"/>
    <lineage>
        <taxon>Bacteria</taxon>
        <taxon>Pseudomonadati</taxon>
        <taxon>Pseudomonadota</taxon>
        <taxon>Betaproteobacteria</taxon>
        <taxon>Nitrosomonadales</taxon>
        <taxon>Sterolibacteriaceae</taxon>
        <taxon>Denitratisoma</taxon>
    </lineage>
</organism>
<dbReference type="InterPro" id="IPR002155">
    <property type="entry name" value="Thiolase"/>
</dbReference>
<dbReference type="OrthoDB" id="8523144at2"/>
<dbReference type="EC" id="2.3.1.-" evidence="8"/>
<dbReference type="InterPro" id="IPR020613">
    <property type="entry name" value="Thiolase_CS"/>
</dbReference>
<dbReference type="Proteomes" id="UP000515733">
    <property type="component" value="Chromosome"/>
</dbReference>
<dbReference type="InterPro" id="IPR020610">
    <property type="entry name" value="Thiolase_AS"/>
</dbReference>
<feature type="domain" description="Thiolase C-terminal" evidence="7">
    <location>
        <begin position="279"/>
        <end position="400"/>
    </location>
</feature>
<feature type="active site" description="Proton acceptor" evidence="4">
    <location>
        <position position="358"/>
    </location>
</feature>
<evidence type="ECO:0000256" key="4">
    <source>
        <dbReference type="PIRSR" id="PIRSR000429-1"/>
    </source>
</evidence>
<reference evidence="8 9" key="1">
    <citation type="submission" date="2020-03" db="EMBL/GenBank/DDBJ databases">
        <authorList>
            <consortium name="Genoscope - CEA"/>
            <person name="William W."/>
        </authorList>
    </citation>
    <scope>NUCLEOTIDE SEQUENCE [LARGE SCALE GENOMIC DNA]</scope>
    <source>
        <strain evidence="9">DSM 16959</strain>
    </source>
</reference>
<dbReference type="PROSITE" id="PS00737">
    <property type="entry name" value="THIOLASE_2"/>
    <property type="match status" value="1"/>
</dbReference>
<evidence type="ECO:0000256" key="1">
    <source>
        <dbReference type="ARBA" id="ARBA00010982"/>
    </source>
</evidence>
<protein>
    <submittedName>
        <fullName evidence="8">Putative enzyme</fullName>
        <ecNumber evidence="8">2.3.1.-</ecNumber>
    </submittedName>
</protein>
<dbReference type="Gene3D" id="3.40.47.10">
    <property type="match status" value="2"/>
</dbReference>
<feature type="active site" description="Acyl-thioester intermediate" evidence="4">
    <location>
        <position position="91"/>
    </location>
</feature>
<evidence type="ECO:0000313" key="9">
    <source>
        <dbReference type="Proteomes" id="UP000515733"/>
    </source>
</evidence>
<evidence type="ECO:0000259" key="6">
    <source>
        <dbReference type="Pfam" id="PF00108"/>
    </source>
</evidence>
<dbReference type="NCBIfam" id="TIGR01930">
    <property type="entry name" value="AcCoA-C-Actrans"/>
    <property type="match status" value="1"/>
</dbReference>
<evidence type="ECO:0000259" key="7">
    <source>
        <dbReference type="Pfam" id="PF02803"/>
    </source>
</evidence>
<dbReference type="InterPro" id="IPR020615">
    <property type="entry name" value="Thiolase_acyl_enz_int_AS"/>
</dbReference>
<accession>A0A6S6XVY2</accession>
<evidence type="ECO:0000256" key="2">
    <source>
        <dbReference type="ARBA" id="ARBA00022679"/>
    </source>
</evidence>
<dbReference type="InterPro" id="IPR016039">
    <property type="entry name" value="Thiolase-like"/>
</dbReference>
<dbReference type="AlphaFoldDB" id="A0A6S6XVY2"/>
<dbReference type="SUPFAM" id="SSF53901">
    <property type="entry name" value="Thiolase-like"/>
    <property type="match status" value="2"/>
</dbReference>
<evidence type="ECO:0000256" key="3">
    <source>
        <dbReference type="ARBA" id="ARBA00023315"/>
    </source>
</evidence>
<proteinExistence type="inferred from homology"/>
<comment type="similarity">
    <text evidence="1 5">Belongs to the thiolase-like superfamily. Thiolase family.</text>
</comment>
<dbReference type="InterPro" id="IPR020616">
    <property type="entry name" value="Thiolase_N"/>
</dbReference>
<keyword evidence="9" id="KW-1185">Reference proteome</keyword>
<dbReference type="CDD" id="cd00751">
    <property type="entry name" value="thiolase"/>
    <property type="match status" value="1"/>
</dbReference>
<dbReference type="PROSITE" id="PS00099">
    <property type="entry name" value="THIOLASE_3"/>
    <property type="match status" value="1"/>
</dbReference>
<gene>
    <name evidence="8" type="primary">fadA</name>
    <name evidence="8" type="ORF">DENOEST_1052</name>
</gene>
<dbReference type="RefSeq" id="WP_145772185.1">
    <property type="nucleotide sequence ID" value="NZ_LR778301.1"/>
</dbReference>
<dbReference type="NCBIfam" id="NF006090">
    <property type="entry name" value="PRK08242.1"/>
    <property type="match status" value="1"/>
</dbReference>
<feature type="domain" description="Thiolase N-terminal" evidence="6">
    <location>
        <begin position="4"/>
        <end position="229"/>
    </location>
</feature>
<evidence type="ECO:0000256" key="5">
    <source>
        <dbReference type="RuleBase" id="RU003557"/>
    </source>
</evidence>
<keyword evidence="2 5" id="KW-0808">Transferase</keyword>
<dbReference type="EMBL" id="LR778301">
    <property type="protein sequence ID" value="CAB1368217.1"/>
    <property type="molecule type" value="Genomic_DNA"/>
</dbReference>
<dbReference type="KEGG" id="doe:DENOEST_1052"/>
<sequence length="402" mass="42213">MTDVYIYDHVRTPRGKGKADGALHEITPVNLAAQMLGALRDRNSLDTALVEDVFLGCVVPVGEQGGNIARVAALVADYDNSVPGVQVNRYCGSGLEAVNFAAAKVGAGQIDLAIGGGVESMSRVPMGSDGGAMALDPQVTFKMYFVMQGVSADLLATKCGFTREQCDAYAVESQKRAAAAWAKGYFNKSVVPVKDILGLPVLDKDETIRPDVTLESLAGMKPAFLEMGTQYGFDGVALQKYPELESIIHMHHAGNSSGIVDGASAVLVGNQEIGQRLGLKPRARIRSIATVGSEPTLMLDAPSIASLKALKKAGMSVADIGLWELNEAFASVVLCLMERLNVPHDRINVNGGAIAMGHPLGATGGMILGTLLDEMERRNVGTGLVTLCEAAGMGTATIIELV</sequence>
<dbReference type="PANTHER" id="PTHR43365">
    <property type="entry name" value="BLR7806 PROTEIN"/>
    <property type="match status" value="1"/>
</dbReference>